<gene>
    <name evidence="6" type="ORF">SAMN02745170_00842</name>
</gene>
<dbReference type="PANTHER" id="PTHR22617:SF23">
    <property type="entry name" value="CHEMOTAXIS PROTEIN CHEW"/>
    <property type="match status" value="1"/>
</dbReference>
<reference evidence="6 7" key="1">
    <citation type="submission" date="2016-11" db="EMBL/GenBank/DDBJ databases">
        <authorList>
            <person name="Varghese N."/>
            <person name="Submissions S."/>
        </authorList>
    </citation>
    <scope>NUCLEOTIDE SEQUENCE [LARGE SCALE GENOMIC DNA]</scope>
    <source>
        <strain evidence="6 7">DSM 15287</strain>
    </source>
</reference>
<organism evidence="6 7">
    <name type="scientific">Propionispora hippei DSM 15287</name>
    <dbReference type="NCBI Taxonomy" id="1123003"/>
    <lineage>
        <taxon>Bacteria</taxon>
        <taxon>Bacillati</taxon>
        <taxon>Bacillota</taxon>
        <taxon>Negativicutes</taxon>
        <taxon>Selenomonadales</taxon>
        <taxon>Sporomusaceae</taxon>
        <taxon>Propionispora</taxon>
    </lineage>
</organism>
<keyword evidence="4" id="KW-0145">Chemotaxis</keyword>
<comment type="subcellular location">
    <subcellularLocation>
        <location evidence="1">Cytoplasm</location>
    </subcellularLocation>
</comment>
<dbReference type="GO" id="GO:0006935">
    <property type="term" value="P:chemotaxis"/>
    <property type="evidence" value="ECO:0007669"/>
    <property type="project" value="UniProtKB-KW"/>
</dbReference>
<proteinExistence type="predicted"/>
<dbReference type="InterPro" id="IPR036061">
    <property type="entry name" value="CheW-like_dom_sf"/>
</dbReference>
<dbReference type="PANTHER" id="PTHR22617">
    <property type="entry name" value="CHEMOTAXIS SENSOR HISTIDINE KINASE-RELATED"/>
    <property type="match status" value="1"/>
</dbReference>
<dbReference type="InterPro" id="IPR039315">
    <property type="entry name" value="CheW"/>
</dbReference>
<evidence type="ECO:0000313" key="7">
    <source>
        <dbReference type="Proteomes" id="UP000322917"/>
    </source>
</evidence>
<dbReference type="Pfam" id="PF01584">
    <property type="entry name" value="CheW"/>
    <property type="match status" value="1"/>
</dbReference>
<dbReference type="InterPro" id="IPR002545">
    <property type="entry name" value="CheW-lke_dom"/>
</dbReference>
<dbReference type="FunFam" id="2.40.50.180:FF:000002">
    <property type="entry name" value="Chemotaxis protein CheW"/>
    <property type="match status" value="1"/>
</dbReference>
<evidence type="ECO:0000256" key="4">
    <source>
        <dbReference type="ARBA" id="ARBA00022500"/>
    </source>
</evidence>
<name>A0A1M6D4X3_9FIRM</name>
<evidence type="ECO:0000256" key="2">
    <source>
        <dbReference type="ARBA" id="ARBA00021483"/>
    </source>
</evidence>
<evidence type="ECO:0000256" key="1">
    <source>
        <dbReference type="ARBA" id="ARBA00004496"/>
    </source>
</evidence>
<accession>A0A1M6D4X3</accession>
<dbReference type="PROSITE" id="PS50851">
    <property type="entry name" value="CHEW"/>
    <property type="match status" value="1"/>
</dbReference>
<dbReference type="GO" id="GO:0007165">
    <property type="term" value="P:signal transduction"/>
    <property type="evidence" value="ECO:0007669"/>
    <property type="project" value="InterPro"/>
</dbReference>
<evidence type="ECO:0000313" key="6">
    <source>
        <dbReference type="EMBL" id="SHI68259.1"/>
    </source>
</evidence>
<keyword evidence="7" id="KW-1185">Reference proteome</keyword>
<evidence type="ECO:0000256" key="3">
    <source>
        <dbReference type="ARBA" id="ARBA00022490"/>
    </source>
</evidence>
<dbReference type="EMBL" id="FQZD01000006">
    <property type="protein sequence ID" value="SHI68259.1"/>
    <property type="molecule type" value="Genomic_DNA"/>
</dbReference>
<keyword evidence="3" id="KW-0963">Cytoplasm</keyword>
<dbReference type="Gene3D" id="2.40.50.180">
    <property type="entry name" value="CheA-289, Domain 4"/>
    <property type="match status" value="1"/>
</dbReference>
<dbReference type="Proteomes" id="UP000322917">
    <property type="component" value="Unassembled WGS sequence"/>
</dbReference>
<sequence length="158" mass="17562">MTTEIMTADAATYSSNEVQLVAFKLGREEYGIDILQVQEIKRMTDITRVPHTPEYIKGVINLRGSVLPVIDLKTRLDLLEQDYTDDTRIIIVKVDEIAVGMIVDAVSEVMAIDHEQIEVSQEAVGGVSTNYISGVGKLENRLMILLNLEAIIGINQDM</sequence>
<dbReference type="GO" id="GO:0005829">
    <property type="term" value="C:cytosol"/>
    <property type="evidence" value="ECO:0007669"/>
    <property type="project" value="TreeGrafter"/>
</dbReference>
<dbReference type="CDD" id="cd00732">
    <property type="entry name" value="CheW"/>
    <property type="match status" value="1"/>
</dbReference>
<evidence type="ECO:0000259" key="5">
    <source>
        <dbReference type="PROSITE" id="PS50851"/>
    </source>
</evidence>
<dbReference type="SUPFAM" id="SSF50341">
    <property type="entry name" value="CheW-like"/>
    <property type="match status" value="1"/>
</dbReference>
<dbReference type="SMART" id="SM00260">
    <property type="entry name" value="CheW"/>
    <property type="match status" value="1"/>
</dbReference>
<dbReference type="RefSeq" id="WP_223191598.1">
    <property type="nucleotide sequence ID" value="NZ_FQZD01000006.1"/>
</dbReference>
<feature type="domain" description="CheW-like" evidence="5">
    <location>
        <begin position="17"/>
        <end position="157"/>
    </location>
</feature>
<dbReference type="Gene3D" id="2.30.30.40">
    <property type="entry name" value="SH3 Domains"/>
    <property type="match status" value="1"/>
</dbReference>
<protein>
    <recommendedName>
        <fullName evidence="2">Chemotaxis protein CheW</fullName>
    </recommendedName>
</protein>
<dbReference type="AlphaFoldDB" id="A0A1M6D4X3"/>